<dbReference type="HAMAP" id="MF_00019">
    <property type="entry name" value="PlsX"/>
    <property type="match status" value="1"/>
</dbReference>
<dbReference type="GO" id="GO:0043811">
    <property type="term" value="F:phosphate:acyl-[acyl carrier protein] acyltransferase activity"/>
    <property type="evidence" value="ECO:0007669"/>
    <property type="project" value="UniProtKB-EC"/>
</dbReference>
<dbReference type="AlphaFoldDB" id="A0A3B0X2T7"/>
<evidence type="ECO:0000256" key="5">
    <source>
        <dbReference type="ARBA" id="ARBA00022679"/>
    </source>
</evidence>
<keyword evidence="4" id="KW-0444">Lipid biosynthesis</keyword>
<keyword evidence="3" id="KW-0963">Cytoplasm</keyword>
<evidence type="ECO:0000256" key="6">
    <source>
        <dbReference type="ARBA" id="ARBA00023098"/>
    </source>
</evidence>
<dbReference type="NCBIfam" id="TIGR00182">
    <property type="entry name" value="plsX"/>
    <property type="match status" value="1"/>
</dbReference>
<evidence type="ECO:0000256" key="10">
    <source>
        <dbReference type="ARBA" id="ARBA00046608"/>
    </source>
</evidence>
<dbReference type="InterPro" id="IPR003664">
    <property type="entry name" value="FA_synthesis"/>
</dbReference>
<keyword evidence="6" id="KW-0443">Lipid metabolism</keyword>
<keyword evidence="7" id="KW-0594">Phospholipid biosynthesis</keyword>
<comment type="subunit">
    <text evidence="10">Homodimer. Probably interacts with PlsY.</text>
</comment>
<dbReference type="EMBL" id="UOFE01000009">
    <property type="protein sequence ID" value="VAW50936.1"/>
    <property type="molecule type" value="Genomic_DNA"/>
</dbReference>
<keyword evidence="11" id="KW-0012">Acyltransferase</keyword>
<dbReference type="PANTHER" id="PTHR30100">
    <property type="entry name" value="FATTY ACID/PHOSPHOLIPID SYNTHESIS PROTEIN PLSX"/>
    <property type="match status" value="1"/>
</dbReference>
<keyword evidence="5 11" id="KW-0808">Transferase</keyword>
<evidence type="ECO:0000313" key="11">
    <source>
        <dbReference type="EMBL" id="VAW50936.1"/>
    </source>
</evidence>
<dbReference type="InterPro" id="IPR012281">
    <property type="entry name" value="Phospholipid_synth_PlsX-like"/>
</dbReference>
<dbReference type="PANTHER" id="PTHR30100:SF1">
    <property type="entry name" value="PHOSPHATE ACYLTRANSFERASE"/>
    <property type="match status" value="1"/>
</dbReference>
<evidence type="ECO:0000256" key="9">
    <source>
        <dbReference type="ARBA" id="ARBA00024069"/>
    </source>
</evidence>
<evidence type="ECO:0000256" key="3">
    <source>
        <dbReference type="ARBA" id="ARBA00022490"/>
    </source>
</evidence>
<dbReference type="GO" id="GO:0006633">
    <property type="term" value="P:fatty acid biosynthetic process"/>
    <property type="evidence" value="ECO:0007669"/>
    <property type="project" value="InterPro"/>
</dbReference>
<gene>
    <name evidence="11" type="ORF">MNBD_GAMMA05-1433</name>
</gene>
<evidence type="ECO:0000256" key="7">
    <source>
        <dbReference type="ARBA" id="ARBA00023209"/>
    </source>
</evidence>
<evidence type="ECO:0000256" key="4">
    <source>
        <dbReference type="ARBA" id="ARBA00022516"/>
    </source>
</evidence>
<evidence type="ECO:0000256" key="8">
    <source>
        <dbReference type="ARBA" id="ARBA00023264"/>
    </source>
</evidence>
<protein>
    <recommendedName>
        <fullName evidence="9">phosphate acyltransferase</fullName>
        <ecNumber evidence="9">2.3.1.274</ecNumber>
    </recommendedName>
</protein>
<dbReference type="EC" id="2.3.1.274" evidence="9"/>
<evidence type="ECO:0000256" key="2">
    <source>
        <dbReference type="ARBA" id="ARBA00004496"/>
    </source>
</evidence>
<dbReference type="Gene3D" id="3.40.718.10">
    <property type="entry name" value="Isopropylmalate Dehydrogenase"/>
    <property type="match status" value="1"/>
</dbReference>
<reference evidence="11" key="1">
    <citation type="submission" date="2018-06" db="EMBL/GenBank/DDBJ databases">
        <authorList>
            <person name="Zhirakovskaya E."/>
        </authorList>
    </citation>
    <scope>NUCLEOTIDE SEQUENCE</scope>
</reference>
<name>A0A3B0X2T7_9ZZZZ</name>
<evidence type="ECO:0000256" key="1">
    <source>
        <dbReference type="ARBA" id="ARBA00001232"/>
    </source>
</evidence>
<accession>A0A3B0X2T7</accession>
<keyword evidence="8" id="KW-1208">Phospholipid metabolism</keyword>
<comment type="catalytic activity">
    <reaction evidence="1">
        <text>a fatty acyl-[ACP] + phosphate = an acyl phosphate + holo-[ACP]</text>
        <dbReference type="Rhea" id="RHEA:42292"/>
        <dbReference type="Rhea" id="RHEA-COMP:9685"/>
        <dbReference type="Rhea" id="RHEA-COMP:14125"/>
        <dbReference type="ChEBI" id="CHEBI:43474"/>
        <dbReference type="ChEBI" id="CHEBI:59918"/>
        <dbReference type="ChEBI" id="CHEBI:64479"/>
        <dbReference type="ChEBI" id="CHEBI:138651"/>
        <dbReference type="EC" id="2.3.1.274"/>
    </reaction>
</comment>
<comment type="subcellular location">
    <subcellularLocation>
        <location evidence="2">Cytoplasm</location>
    </subcellularLocation>
</comment>
<sequence>MVTNKTATNSTATIALDAMGGDFGPEVVIPAAVHVVKKHNNINIILVGDETVLRDCAKQHNINFDQHFEIQHASQVVEMHEDPRHAVRKKKDSSMRVAINMVKEGRAKAVVSAGNTGALMATAKFVLKTIPGIERPAICTTIPSYGGHTHMLDLGANVDSSAEQLFQFAVMGSVLAEAVDSTHQPKVGLLNIGSEDSKGNAQVKEANKLLQNGPFNYVGFVEGDDIYTDKVDVVVCDGFVGNVSLKTMEGVAKMISTMMRDEFKKSIFSMLAGLIAMPVLNRFKKRVDPRMYNGASMLGLTGIVIKSHGSADVLSYANAIEIALLEVEKSVPAHIHECMEPILKKYESDQAAPESQATVIAEKQLESES</sequence>
<dbReference type="SUPFAM" id="SSF53659">
    <property type="entry name" value="Isocitrate/Isopropylmalate dehydrogenase-like"/>
    <property type="match status" value="1"/>
</dbReference>
<organism evidence="11">
    <name type="scientific">hydrothermal vent metagenome</name>
    <dbReference type="NCBI Taxonomy" id="652676"/>
    <lineage>
        <taxon>unclassified sequences</taxon>
        <taxon>metagenomes</taxon>
        <taxon>ecological metagenomes</taxon>
    </lineage>
</organism>
<dbReference type="PIRSF" id="PIRSF002465">
    <property type="entry name" value="Phsphlp_syn_PlsX"/>
    <property type="match status" value="1"/>
</dbReference>
<dbReference type="Pfam" id="PF02504">
    <property type="entry name" value="FA_synthesis"/>
    <property type="match status" value="1"/>
</dbReference>
<dbReference type="GO" id="GO:0008654">
    <property type="term" value="P:phospholipid biosynthetic process"/>
    <property type="evidence" value="ECO:0007669"/>
    <property type="project" value="UniProtKB-KW"/>
</dbReference>
<dbReference type="GO" id="GO:0005737">
    <property type="term" value="C:cytoplasm"/>
    <property type="evidence" value="ECO:0007669"/>
    <property type="project" value="UniProtKB-SubCell"/>
</dbReference>
<proteinExistence type="inferred from homology"/>